<dbReference type="Proteomes" id="UP000317178">
    <property type="component" value="Chromosome"/>
</dbReference>
<dbReference type="KEGG" id="plon:Pla110_30590"/>
<evidence type="ECO:0000256" key="1">
    <source>
        <dbReference type="SAM" id="MobiDB-lite"/>
    </source>
</evidence>
<evidence type="ECO:0000313" key="2">
    <source>
        <dbReference type="EMBL" id="QDU81318.1"/>
    </source>
</evidence>
<sequence>MNRTSASVNFCLLRSGIRSLAILLILSSGTSVVFGQSAVSHYTPPVFSTETNESNNPNRFQGNLPAYPNQFQFKSSFNNSFSSSTPIVQASHLVPVQEPILQQPENWFGHSSVGKNVVSTSPREQHVFGTPRSPAAPNPRYVESVPQLLTTPTPVGLIQPPGVPRRPQTAAQLTSGQQQPAPKPKEKEPEYSTKLTEGTFTEHASHMPQHDDQVRPTMFDSRAFVDDPDYSHVPFMPELDQSPYASKYLNPTQRPWLEFGRGLYRYGPIPESSTILGETNLLSPSFLLYGDYRMGMGYIKNGDDKGVIANRLNLDFDLKLTDTERLHAFWGPLDQNTNFSRVEFDGDEFVYNEELDQNFDTFYFEGDIGSMYGGLIGEDAPFDMPVAVGFLPLLYQNGIWMEDAFLGAAVTIPAQNNRWLDWVNYDVTVFAGFNDISSPAFVGSGDGQTHMYGATAMIDAYDGYIEAGYAYLDDRTSANLGYHNLALGYSRRVKDFVSTAVRVIANTGQDPTSGVKTADGQMILWENAFITSQPLTFIPYANFFVGFDRTQSVARAAGAGGILRNTGINFETDGLTGYPTLDATGTNAYGGAVGVNWLGKDFDYQLVLELATVQTMGSPQERNAAGDQYALGVRYQVPLNNAWIFRADAMHGIRDNADDVSGIRTELRWKF</sequence>
<gene>
    <name evidence="2" type="ORF">Pla110_30590</name>
</gene>
<evidence type="ECO:0000313" key="3">
    <source>
        <dbReference type="Proteomes" id="UP000317178"/>
    </source>
</evidence>
<feature type="region of interest" description="Disordered" evidence="1">
    <location>
        <begin position="152"/>
        <end position="193"/>
    </location>
</feature>
<reference evidence="2 3" key="1">
    <citation type="submission" date="2019-02" db="EMBL/GenBank/DDBJ databases">
        <title>Deep-cultivation of Planctomycetes and their phenomic and genomic characterization uncovers novel biology.</title>
        <authorList>
            <person name="Wiegand S."/>
            <person name="Jogler M."/>
            <person name="Boedeker C."/>
            <person name="Pinto D."/>
            <person name="Vollmers J."/>
            <person name="Rivas-Marin E."/>
            <person name="Kohn T."/>
            <person name="Peeters S.H."/>
            <person name="Heuer A."/>
            <person name="Rast P."/>
            <person name="Oberbeckmann S."/>
            <person name="Bunk B."/>
            <person name="Jeske O."/>
            <person name="Meyerdierks A."/>
            <person name="Storesund J.E."/>
            <person name="Kallscheuer N."/>
            <person name="Luecker S."/>
            <person name="Lage O.M."/>
            <person name="Pohl T."/>
            <person name="Merkel B.J."/>
            <person name="Hornburger P."/>
            <person name="Mueller R.-W."/>
            <person name="Bruemmer F."/>
            <person name="Labrenz M."/>
            <person name="Spormann A.M."/>
            <person name="Op den Camp H."/>
            <person name="Overmann J."/>
            <person name="Amann R."/>
            <person name="Jetten M.S.M."/>
            <person name="Mascher T."/>
            <person name="Medema M.H."/>
            <person name="Devos D.P."/>
            <person name="Kaster A.-K."/>
            <person name="Ovreas L."/>
            <person name="Rohde M."/>
            <person name="Galperin M.Y."/>
            <person name="Jogler C."/>
        </authorList>
    </citation>
    <scope>NUCLEOTIDE SEQUENCE [LARGE SCALE GENOMIC DNA]</scope>
    <source>
        <strain evidence="2 3">Pla110</strain>
    </source>
</reference>
<name>A0A518CQ31_9PLAN</name>
<keyword evidence="3" id="KW-1185">Reference proteome</keyword>
<dbReference type="EMBL" id="CP036281">
    <property type="protein sequence ID" value="QDU81318.1"/>
    <property type="molecule type" value="Genomic_DNA"/>
</dbReference>
<organism evidence="2 3">
    <name type="scientific">Polystyrenella longa</name>
    <dbReference type="NCBI Taxonomy" id="2528007"/>
    <lineage>
        <taxon>Bacteria</taxon>
        <taxon>Pseudomonadati</taxon>
        <taxon>Planctomycetota</taxon>
        <taxon>Planctomycetia</taxon>
        <taxon>Planctomycetales</taxon>
        <taxon>Planctomycetaceae</taxon>
        <taxon>Polystyrenella</taxon>
    </lineage>
</organism>
<accession>A0A518CQ31</accession>
<protein>
    <submittedName>
        <fullName evidence="2">Uncharacterized protein</fullName>
    </submittedName>
</protein>
<dbReference type="AlphaFoldDB" id="A0A518CQ31"/>
<proteinExistence type="predicted"/>
<feature type="region of interest" description="Disordered" evidence="1">
    <location>
        <begin position="121"/>
        <end position="140"/>
    </location>
</feature>